<evidence type="ECO:0000256" key="1">
    <source>
        <dbReference type="SAM" id="Phobius"/>
    </source>
</evidence>
<dbReference type="Proteomes" id="UP001595823">
    <property type="component" value="Unassembled WGS sequence"/>
</dbReference>
<name>A0ABV8TZK4_9ACTN</name>
<dbReference type="EMBL" id="JBHSDK010000017">
    <property type="protein sequence ID" value="MFC4336255.1"/>
    <property type="molecule type" value="Genomic_DNA"/>
</dbReference>
<comment type="caution">
    <text evidence="2">The sequence shown here is derived from an EMBL/GenBank/DDBJ whole genome shotgun (WGS) entry which is preliminary data.</text>
</comment>
<keyword evidence="3" id="KW-1185">Reference proteome</keyword>
<feature type="transmembrane region" description="Helical" evidence="1">
    <location>
        <begin position="104"/>
        <end position="121"/>
    </location>
</feature>
<keyword evidence="1" id="KW-1133">Transmembrane helix</keyword>
<dbReference type="RefSeq" id="WP_380621965.1">
    <property type="nucleotide sequence ID" value="NZ_JBHSDK010000017.1"/>
</dbReference>
<feature type="transmembrane region" description="Helical" evidence="1">
    <location>
        <begin position="50"/>
        <end position="70"/>
    </location>
</feature>
<keyword evidence="1" id="KW-0472">Membrane</keyword>
<reference evidence="3" key="1">
    <citation type="journal article" date="2019" name="Int. J. Syst. Evol. Microbiol.">
        <title>The Global Catalogue of Microorganisms (GCM) 10K type strain sequencing project: providing services to taxonomists for standard genome sequencing and annotation.</title>
        <authorList>
            <consortium name="The Broad Institute Genomics Platform"/>
            <consortium name="The Broad Institute Genome Sequencing Center for Infectious Disease"/>
            <person name="Wu L."/>
            <person name="Ma J."/>
        </authorList>
    </citation>
    <scope>NUCLEOTIDE SEQUENCE [LARGE SCALE GENOMIC DNA]</scope>
    <source>
        <strain evidence="3">IBRC-M 10908</strain>
    </source>
</reference>
<sequence>MSANFNGVRPSSATAAGVILWILAGLKVLVTLLTFSALGDASSRGADVPGWLYLLLVADLGLAALAAYAASGVLGGKDSGRVAAMVVAWSGIVIGILTVVSGNLFAVIGIGLSALVLNLVNKQETKDWCVRLSPPTPVVEHRPALRKSPQQ</sequence>
<feature type="transmembrane region" description="Helical" evidence="1">
    <location>
        <begin position="12"/>
        <end position="38"/>
    </location>
</feature>
<evidence type="ECO:0000313" key="2">
    <source>
        <dbReference type="EMBL" id="MFC4336255.1"/>
    </source>
</evidence>
<protein>
    <submittedName>
        <fullName evidence="2">Uncharacterized protein</fullName>
    </submittedName>
</protein>
<gene>
    <name evidence="2" type="ORF">ACFPET_13690</name>
</gene>
<organism evidence="2 3">
    <name type="scientific">Salininema proteolyticum</name>
    <dbReference type="NCBI Taxonomy" id="1607685"/>
    <lineage>
        <taxon>Bacteria</taxon>
        <taxon>Bacillati</taxon>
        <taxon>Actinomycetota</taxon>
        <taxon>Actinomycetes</taxon>
        <taxon>Glycomycetales</taxon>
        <taxon>Glycomycetaceae</taxon>
        <taxon>Salininema</taxon>
    </lineage>
</organism>
<evidence type="ECO:0000313" key="3">
    <source>
        <dbReference type="Proteomes" id="UP001595823"/>
    </source>
</evidence>
<accession>A0ABV8TZK4</accession>
<keyword evidence="1" id="KW-0812">Transmembrane</keyword>
<proteinExistence type="predicted"/>